<dbReference type="GeneID" id="99775556"/>
<dbReference type="InterPro" id="IPR052917">
    <property type="entry name" value="Stress-Dev_Protein"/>
</dbReference>
<sequence>MSRNRNESNGEETARDAAAGLDHATEKIGGTSDIEEGAKVGYTEENVEVRAQETATAEGFTLYRNPDGSHTAIDESATVGYAATGPQRDATDRRHRRDESATDDLDQRDVVRILRDAKYVMLTTALADGKLLAHPMVPQQVTDDADVWFFIGLDGDQAGALRQNPHVNIAVSEAGNWLSVAGMVEFVDSQAKIDYLWNDDAPTWFEGGKEDPNLGLLHVVTDSAQHWGLKGGKVAGLAQMIKAKVTGQRPEGGSQTTEL</sequence>
<evidence type="ECO:0000313" key="4">
    <source>
        <dbReference type="Proteomes" id="UP000234333"/>
    </source>
</evidence>
<feature type="compositionally biased region" description="Basic and acidic residues" evidence="1">
    <location>
        <begin position="1"/>
        <end position="15"/>
    </location>
</feature>
<evidence type="ECO:0000256" key="1">
    <source>
        <dbReference type="SAM" id="MobiDB-lite"/>
    </source>
</evidence>
<feature type="compositionally biased region" description="Basic and acidic residues" evidence="1">
    <location>
        <begin position="89"/>
        <end position="103"/>
    </location>
</feature>
<dbReference type="PANTHER" id="PTHR34818:SF1">
    <property type="entry name" value="PROTEIN BLI-3"/>
    <property type="match status" value="1"/>
</dbReference>
<evidence type="ECO:0000313" key="3">
    <source>
        <dbReference type="EMBL" id="SMX87455.1"/>
    </source>
</evidence>
<gene>
    <name evidence="3" type="ORF">BC102111_02321</name>
</gene>
<feature type="region of interest" description="Disordered" evidence="1">
    <location>
        <begin position="1"/>
        <end position="103"/>
    </location>
</feature>
<name>A0A2H1JIV9_9MICO</name>
<dbReference type="Pfam" id="PF16242">
    <property type="entry name" value="Pyrid_ox_like"/>
    <property type="match status" value="1"/>
</dbReference>
<evidence type="ECO:0000259" key="2">
    <source>
        <dbReference type="Pfam" id="PF16242"/>
    </source>
</evidence>
<dbReference type="Proteomes" id="UP000234333">
    <property type="component" value="Unassembled WGS sequence"/>
</dbReference>
<proteinExistence type="predicted"/>
<dbReference type="RefSeq" id="WP_101624486.1">
    <property type="nucleotide sequence ID" value="NZ_FXZC01000004.1"/>
</dbReference>
<dbReference type="InterPro" id="IPR038725">
    <property type="entry name" value="YdaG_split_barrel_FMN-bd"/>
</dbReference>
<dbReference type="PANTHER" id="PTHR34818">
    <property type="entry name" value="PROTEIN BLI-3"/>
    <property type="match status" value="1"/>
</dbReference>
<accession>A0A2H1JIV9</accession>
<reference evidence="3 4" key="1">
    <citation type="submission" date="2017-03" db="EMBL/GenBank/DDBJ databases">
        <authorList>
            <person name="Afonso C.L."/>
            <person name="Miller P.J."/>
            <person name="Scott M.A."/>
            <person name="Spackman E."/>
            <person name="Goraichik I."/>
            <person name="Dimitrov K.M."/>
            <person name="Suarez D.L."/>
            <person name="Swayne D.E."/>
        </authorList>
    </citation>
    <scope>NUCLEOTIDE SEQUENCE [LARGE SCALE GENOMIC DNA]</scope>
    <source>
        <strain evidence="3 4">CIP 102111</strain>
    </source>
</reference>
<dbReference type="AlphaFoldDB" id="A0A2H1JIV9"/>
<protein>
    <submittedName>
        <fullName evidence="3">General stress protein 26</fullName>
    </submittedName>
</protein>
<dbReference type="Gene3D" id="2.30.110.10">
    <property type="entry name" value="Electron Transport, Fmn-binding Protein, Chain A"/>
    <property type="match status" value="1"/>
</dbReference>
<dbReference type="SUPFAM" id="SSF50475">
    <property type="entry name" value="FMN-binding split barrel"/>
    <property type="match status" value="1"/>
</dbReference>
<organism evidence="3 4">
    <name type="scientific">Brevibacterium casei CIP 102111</name>
    <dbReference type="NCBI Taxonomy" id="1255625"/>
    <lineage>
        <taxon>Bacteria</taxon>
        <taxon>Bacillati</taxon>
        <taxon>Actinomycetota</taxon>
        <taxon>Actinomycetes</taxon>
        <taxon>Micrococcales</taxon>
        <taxon>Brevibacteriaceae</taxon>
        <taxon>Brevibacterium</taxon>
    </lineage>
</organism>
<dbReference type="InterPro" id="IPR012349">
    <property type="entry name" value="Split_barrel_FMN-bd"/>
</dbReference>
<feature type="domain" description="General stress protein FMN-binding split barrel" evidence="2">
    <location>
        <begin position="108"/>
        <end position="251"/>
    </location>
</feature>
<dbReference type="EMBL" id="FXZC01000004">
    <property type="protein sequence ID" value="SMX87455.1"/>
    <property type="molecule type" value="Genomic_DNA"/>
</dbReference>